<evidence type="ECO:0000256" key="5">
    <source>
        <dbReference type="ARBA" id="ARBA00022664"/>
    </source>
</evidence>
<protein>
    <recommendedName>
        <fullName evidence="11">Sm protein E</fullName>
    </recommendedName>
</protein>
<dbReference type="AlphaFoldDB" id="Q9AVY1"/>
<evidence type="ECO:0000256" key="1">
    <source>
        <dbReference type="ARBA" id="ARBA00004123"/>
    </source>
</evidence>
<dbReference type="EMBL" id="AJ010592">
    <property type="protein sequence ID" value="CAC27090.1"/>
    <property type="molecule type" value="Genomic_DNA"/>
</dbReference>
<evidence type="ECO:0000313" key="13">
    <source>
        <dbReference type="EMBL" id="CAC27090.1"/>
    </source>
</evidence>
<dbReference type="GO" id="GO:0005737">
    <property type="term" value="C:cytoplasm"/>
    <property type="evidence" value="ECO:0007669"/>
    <property type="project" value="UniProtKB-SubCell"/>
</dbReference>
<dbReference type="SMART" id="SM00651">
    <property type="entry name" value="Sm"/>
    <property type="match status" value="1"/>
</dbReference>
<keyword evidence="8" id="KW-0508">mRNA splicing</keyword>
<proteinExistence type="inferred from homology"/>
<reference evidence="13 14" key="1">
    <citation type="journal article" date="2001" name="Nature">
        <title>The highly reduced genome of an enslaved algal nucleus.</title>
        <authorList>
            <person name="Douglas S."/>
            <person name="Zauner S."/>
            <person name="Fraunholz M."/>
            <person name="Beaton M."/>
            <person name="Penny S."/>
            <person name="Deng L."/>
            <person name="Wu X."/>
            <person name="Reith M."/>
            <person name="Cavalier-Smith T."/>
            <person name="Maier U."/>
        </authorList>
    </citation>
    <scope>NUCLEOTIDE SEQUENCE [LARGE SCALE GENOMIC DNA]</scope>
</reference>
<dbReference type="Gene3D" id="2.30.30.100">
    <property type="match status" value="1"/>
</dbReference>
<keyword evidence="6" id="KW-0747">Spliceosome</keyword>
<keyword evidence="7" id="KW-0694">RNA-binding</keyword>
<keyword evidence="9" id="KW-0539">Nucleus</keyword>
<keyword evidence="4" id="KW-0963">Cytoplasm</keyword>
<accession>Q9AVY1</accession>
<comment type="similarity">
    <text evidence="3">Belongs to the snRNP Sm proteins family.</text>
</comment>
<comment type="subcellular location">
    <subcellularLocation>
        <location evidence="2">Cytoplasm</location>
    </subcellularLocation>
    <subcellularLocation>
        <location evidence="1">Nucleus</location>
    </subcellularLocation>
</comment>
<keyword evidence="5" id="KW-0507">mRNA processing</keyword>
<evidence type="ECO:0000256" key="10">
    <source>
        <dbReference type="ARBA" id="ARBA00023274"/>
    </source>
</evidence>
<dbReference type="PANTHER" id="PTHR11193">
    <property type="entry name" value="SMALL NUCLEAR RIBONUCLEOPROTEIN E"/>
    <property type="match status" value="1"/>
</dbReference>
<dbReference type="InterPro" id="IPR001163">
    <property type="entry name" value="Sm_dom_euk/arc"/>
</dbReference>
<dbReference type="Proteomes" id="UP000242167">
    <property type="component" value="Nucleomorph 2"/>
</dbReference>
<organism evidence="13 14">
    <name type="scientific">Guillardia theta</name>
    <name type="common">Cryptophyte</name>
    <name type="synonym">Cryptomonas phi</name>
    <dbReference type="NCBI Taxonomy" id="55529"/>
    <lineage>
        <taxon>Eukaryota</taxon>
        <taxon>Cryptophyceae</taxon>
        <taxon>Pyrenomonadales</taxon>
        <taxon>Geminigeraceae</taxon>
        <taxon>Guillardia</taxon>
    </lineage>
</organism>
<name>Q9AVY1_GUITH</name>
<dbReference type="GO" id="GO:0000428">
    <property type="term" value="C:DNA-directed RNA polymerase complex"/>
    <property type="evidence" value="ECO:0007669"/>
    <property type="project" value="UniProtKB-KW"/>
</dbReference>
<dbReference type="InterPro" id="IPR047575">
    <property type="entry name" value="Sm"/>
</dbReference>
<evidence type="ECO:0000256" key="2">
    <source>
        <dbReference type="ARBA" id="ARBA00004496"/>
    </source>
</evidence>
<dbReference type="Pfam" id="PF01423">
    <property type="entry name" value="LSM"/>
    <property type="match status" value="1"/>
</dbReference>
<evidence type="ECO:0000256" key="4">
    <source>
        <dbReference type="ARBA" id="ARBA00022490"/>
    </source>
</evidence>
<evidence type="ECO:0000256" key="11">
    <source>
        <dbReference type="ARBA" id="ARBA00030143"/>
    </source>
</evidence>
<dbReference type="InterPro" id="IPR027078">
    <property type="entry name" value="snRNP-E"/>
</dbReference>
<evidence type="ECO:0000259" key="12">
    <source>
        <dbReference type="PROSITE" id="PS52002"/>
    </source>
</evidence>
<evidence type="ECO:0000256" key="8">
    <source>
        <dbReference type="ARBA" id="ARBA00023187"/>
    </source>
</evidence>
<dbReference type="GeneID" id="857528"/>
<evidence type="ECO:0000256" key="9">
    <source>
        <dbReference type="ARBA" id="ARBA00023242"/>
    </source>
</evidence>
<feature type="domain" description="Sm" evidence="12">
    <location>
        <begin position="7"/>
        <end position="78"/>
    </location>
</feature>
<sequence length="78" mass="8950">MIQPINQLFKFLKEKNLVTIIFKGSNDYILEGNLIGFDEFMNLVIENTTEKKDSLIVRDLGYVLIKGDSILTISSIHF</sequence>
<gene>
    <name evidence="13" type="primary">snrpE</name>
</gene>
<dbReference type="GO" id="GO:0005681">
    <property type="term" value="C:spliceosomal complex"/>
    <property type="evidence" value="ECO:0007669"/>
    <property type="project" value="UniProtKB-KW"/>
</dbReference>
<dbReference type="PROSITE" id="PS52002">
    <property type="entry name" value="SM"/>
    <property type="match status" value="1"/>
</dbReference>
<dbReference type="PIR" id="H90114">
    <property type="entry name" value="H90114"/>
</dbReference>
<dbReference type="GO" id="GO:0003723">
    <property type="term" value="F:RNA binding"/>
    <property type="evidence" value="ECO:0007669"/>
    <property type="project" value="UniProtKB-KW"/>
</dbReference>
<dbReference type="RefSeq" id="XP_001713306.1">
    <property type="nucleotide sequence ID" value="XM_001713254.1"/>
</dbReference>
<dbReference type="GO" id="GO:0000398">
    <property type="term" value="P:mRNA splicing, via spliceosome"/>
    <property type="evidence" value="ECO:0007669"/>
    <property type="project" value="InterPro"/>
</dbReference>
<evidence type="ECO:0000256" key="3">
    <source>
        <dbReference type="ARBA" id="ARBA00006850"/>
    </source>
</evidence>
<dbReference type="SUPFAM" id="SSF50182">
    <property type="entry name" value="Sm-like ribonucleoproteins"/>
    <property type="match status" value="1"/>
</dbReference>
<dbReference type="InterPro" id="IPR010920">
    <property type="entry name" value="LSM_dom_sf"/>
</dbReference>
<keyword evidence="10 13" id="KW-0687">Ribonucleoprotein</keyword>
<evidence type="ECO:0000256" key="7">
    <source>
        <dbReference type="ARBA" id="ARBA00022884"/>
    </source>
</evidence>
<evidence type="ECO:0000313" key="14">
    <source>
        <dbReference type="Proteomes" id="UP000242167"/>
    </source>
</evidence>
<evidence type="ECO:0000256" key="6">
    <source>
        <dbReference type="ARBA" id="ARBA00022728"/>
    </source>
</evidence>